<organism evidence="1 2">
    <name type="scientific">Colletotrichum orchidophilum</name>
    <dbReference type="NCBI Taxonomy" id="1209926"/>
    <lineage>
        <taxon>Eukaryota</taxon>
        <taxon>Fungi</taxon>
        <taxon>Dikarya</taxon>
        <taxon>Ascomycota</taxon>
        <taxon>Pezizomycotina</taxon>
        <taxon>Sordariomycetes</taxon>
        <taxon>Hypocreomycetidae</taxon>
        <taxon>Glomerellales</taxon>
        <taxon>Glomerellaceae</taxon>
        <taxon>Colletotrichum</taxon>
    </lineage>
</organism>
<dbReference type="CDD" id="cd02219">
    <property type="entry name" value="cupin_YjlB-like"/>
    <property type="match status" value="1"/>
</dbReference>
<dbReference type="PANTHER" id="PTHR36448:SF2">
    <property type="entry name" value="CUPIN TYPE-1 DOMAIN-CONTAINING PROTEIN"/>
    <property type="match status" value="1"/>
</dbReference>
<keyword evidence="2" id="KW-1185">Reference proteome</keyword>
<proteinExistence type="predicted"/>
<dbReference type="InterPro" id="IPR047121">
    <property type="entry name" value="YjiB-like"/>
</dbReference>
<dbReference type="PANTHER" id="PTHR36448">
    <property type="entry name" value="BLR7373 PROTEIN"/>
    <property type="match status" value="1"/>
</dbReference>
<gene>
    <name evidence="1" type="ORF">CORC01_06262</name>
</gene>
<evidence type="ECO:0000313" key="2">
    <source>
        <dbReference type="Proteomes" id="UP000176998"/>
    </source>
</evidence>
<accession>A0A1G4BAN6</accession>
<dbReference type="EMBL" id="MJBS01000046">
    <property type="protein sequence ID" value="OHE98471.1"/>
    <property type="molecule type" value="Genomic_DNA"/>
</dbReference>
<evidence type="ECO:0000313" key="1">
    <source>
        <dbReference type="EMBL" id="OHE98471.1"/>
    </source>
</evidence>
<dbReference type="Gene3D" id="2.60.120.10">
    <property type="entry name" value="Jelly Rolls"/>
    <property type="match status" value="1"/>
</dbReference>
<dbReference type="RefSeq" id="XP_022475620.1">
    <property type="nucleotide sequence ID" value="XM_022617903.1"/>
</dbReference>
<reference evidence="1 2" key="1">
    <citation type="submission" date="2016-09" db="EMBL/GenBank/DDBJ databases">
        <authorList>
            <person name="Capua I."/>
            <person name="De Benedictis P."/>
            <person name="Joannis T."/>
            <person name="Lombin L.H."/>
            <person name="Cattoli G."/>
        </authorList>
    </citation>
    <scope>NUCLEOTIDE SEQUENCE [LARGE SCALE GENOMIC DNA]</scope>
    <source>
        <strain evidence="1 2">IMI 309357</strain>
    </source>
</reference>
<dbReference type="InterPro" id="IPR011051">
    <property type="entry name" value="RmlC_Cupin_sf"/>
</dbReference>
<protein>
    <recommendedName>
        <fullName evidence="3">Cupin type-1 domain-containing protein</fullName>
    </recommendedName>
</protein>
<comment type="caution">
    <text evidence="1">The sequence shown here is derived from an EMBL/GenBank/DDBJ whole genome shotgun (WGS) entry which is preliminary data.</text>
</comment>
<dbReference type="SUPFAM" id="SSF51182">
    <property type="entry name" value="RmlC-like cupins"/>
    <property type="match status" value="1"/>
</dbReference>
<dbReference type="AlphaFoldDB" id="A0A1G4BAN6"/>
<dbReference type="Proteomes" id="UP000176998">
    <property type="component" value="Unassembled WGS sequence"/>
</dbReference>
<dbReference type="OrthoDB" id="2446447at2759"/>
<evidence type="ECO:0008006" key="3">
    <source>
        <dbReference type="Google" id="ProtNLM"/>
    </source>
</evidence>
<dbReference type="GeneID" id="34559413"/>
<dbReference type="InterPro" id="IPR014710">
    <property type="entry name" value="RmlC-like_jellyroll"/>
</dbReference>
<sequence>MASSMEVECYLLSPTTDAPNSPLPVIHYRNVLPEPRDEDTVTEFLTRNRWEKRFVPYDVLPFQLTLSARERGKKGTWGHIPIRHFHPNSHECYGIFSGNSTLLIGKINEGTGQEISVSTGDVIVLPAGTAHSCLESSEDYRYIGVYPKVSSVQLLAYTIHTIQGCPRWVNEMGKKPAGTFGSVIRDVGMPEQDPVYGTDGPLMRLWHRNILAKL</sequence>
<name>A0A1G4BAN6_9PEZI</name>